<keyword evidence="5 6" id="KW-0472">Membrane</keyword>
<dbReference type="KEGG" id="gau:GAU_1614"/>
<evidence type="ECO:0000313" key="7">
    <source>
        <dbReference type="EMBL" id="BAH38656.1"/>
    </source>
</evidence>
<protein>
    <submittedName>
        <fullName evidence="7">Hypothetical membrane protein</fullName>
    </submittedName>
</protein>
<keyword evidence="3 6" id="KW-0812">Transmembrane</keyword>
<keyword evidence="2" id="KW-1003">Cell membrane</keyword>
<feature type="transmembrane region" description="Helical" evidence="6">
    <location>
        <begin position="47"/>
        <end position="66"/>
    </location>
</feature>
<name>C1A8U6_GEMAT</name>
<dbReference type="EMBL" id="AP009153">
    <property type="protein sequence ID" value="BAH38656.1"/>
    <property type="molecule type" value="Genomic_DNA"/>
</dbReference>
<reference evidence="8" key="1">
    <citation type="submission" date="2006-03" db="EMBL/GenBank/DDBJ databases">
        <title>Complete genome sequence of Gemmatimonas aurantiaca T-27 that represents a novel phylum Gemmatimonadetes.</title>
        <authorList>
            <person name="Takasaki K."/>
            <person name="Ichikawa N."/>
            <person name="Miura H."/>
            <person name="Matsushita S."/>
            <person name="Watanabe Y."/>
            <person name="Oguchi A."/>
            <person name="Ankai A."/>
            <person name="Yashiro I."/>
            <person name="Takahashi M."/>
            <person name="Terui Y."/>
            <person name="Fukui S."/>
            <person name="Yokoyama H."/>
            <person name="Tanikawa S."/>
            <person name="Hanada S."/>
            <person name="Kamagata Y."/>
            <person name="Fujita N."/>
        </authorList>
    </citation>
    <scope>NUCLEOTIDE SEQUENCE [LARGE SCALE GENOMIC DNA]</scope>
    <source>
        <strain evidence="8">T-27 / DSM 14586 / JCM 11422 / NBRC 100505</strain>
    </source>
</reference>
<sequence>MSTTDVMRWFRHPMVRLMLMTISFGYIGWAFAGQWQEMRTAARDLSIDWPWIGLGTVIVLATYAALIQSWRMLLAGWGGALSFPVAARIWTIANLGRWVPGKVWSVGALGVLAADAGVSGTAAAGAALLGTALNIGAGFAVVVISGAQGLDALGQGMSTAATALAWLFIAGVIALPWILPPLLDRLARWRGLPPVGRHISAVTLWTATAINLFSWVGYGIAFAAFARGVTPSVSSNPAVFVAVFSASYLIGYLVLFSPGGLGFREFALVALLVALGAAGRGDAVILSVTSRVWLTILEVLPGIVSLIALSPTQRTGLRRSG</sequence>
<feature type="transmembrane region" description="Helical" evidence="6">
    <location>
        <begin position="17"/>
        <end position="35"/>
    </location>
</feature>
<dbReference type="eggNOG" id="COG0392">
    <property type="taxonomic scope" value="Bacteria"/>
</dbReference>
<dbReference type="GO" id="GO:0005886">
    <property type="term" value="C:plasma membrane"/>
    <property type="evidence" value="ECO:0007669"/>
    <property type="project" value="UniProtKB-SubCell"/>
</dbReference>
<evidence type="ECO:0000256" key="6">
    <source>
        <dbReference type="SAM" id="Phobius"/>
    </source>
</evidence>
<evidence type="ECO:0000256" key="3">
    <source>
        <dbReference type="ARBA" id="ARBA00022692"/>
    </source>
</evidence>
<gene>
    <name evidence="7" type="ordered locus">GAU_1614</name>
</gene>
<feature type="transmembrane region" description="Helical" evidence="6">
    <location>
        <begin position="164"/>
        <end position="183"/>
    </location>
</feature>
<proteinExistence type="predicted"/>
<feature type="transmembrane region" description="Helical" evidence="6">
    <location>
        <begin position="73"/>
        <end position="93"/>
    </location>
</feature>
<evidence type="ECO:0000256" key="4">
    <source>
        <dbReference type="ARBA" id="ARBA00022989"/>
    </source>
</evidence>
<dbReference type="OrthoDB" id="6057470at2"/>
<feature type="transmembrane region" description="Helical" evidence="6">
    <location>
        <begin position="125"/>
        <end position="144"/>
    </location>
</feature>
<organism evidence="7 8">
    <name type="scientific">Gemmatimonas aurantiaca (strain DSM 14586 / JCM 11422 / NBRC 100505 / T-27)</name>
    <dbReference type="NCBI Taxonomy" id="379066"/>
    <lineage>
        <taxon>Bacteria</taxon>
        <taxon>Pseudomonadati</taxon>
        <taxon>Gemmatimonadota</taxon>
        <taxon>Gemmatimonadia</taxon>
        <taxon>Gemmatimonadales</taxon>
        <taxon>Gemmatimonadaceae</taxon>
        <taxon>Gemmatimonas</taxon>
    </lineage>
</organism>
<feature type="transmembrane region" description="Helical" evidence="6">
    <location>
        <begin position="204"/>
        <end position="226"/>
    </location>
</feature>
<keyword evidence="4 6" id="KW-1133">Transmembrane helix</keyword>
<dbReference type="Proteomes" id="UP000002209">
    <property type="component" value="Chromosome"/>
</dbReference>
<evidence type="ECO:0000256" key="5">
    <source>
        <dbReference type="ARBA" id="ARBA00023136"/>
    </source>
</evidence>
<feature type="transmembrane region" description="Helical" evidence="6">
    <location>
        <begin position="238"/>
        <end position="255"/>
    </location>
</feature>
<dbReference type="Pfam" id="PF03706">
    <property type="entry name" value="LPG_synthase_TM"/>
    <property type="match status" value="1"/>
</dbReference>
<dbReference type="InterPro" id="IPR022791">
    <property type="entry name" value="L-PG_synthase/AglD"/>
</dbReference>
<dbReference type="RefSeq" id="WP_012683103.1">
    <property type="nucleotide sequence ID" value="NC_012489.1"/>
</dbReference>
<comment type="subcellular location">
    <subcellularLocation>
        <location evidence="1">Cell membrane</location>
        <topology evidence="1">Multi-pass membrane protein</topology>
    </subcellularLocation>
</comment>
<evidence type="ECO:0000256" key="1">
    <source>
        <dbReference type="ARBA" id="ARBA00004651"/>
    </source>
</evidence>
<accession>C1A8U6</accession>
<dbReference type="AlphaFoldDB" id="C1A8U6"/>
<keyword evidence="8" id="KW-1185">Reference proteome</keyword>
<dbReference type="HOGENOM" id="CLU_686743_0_0_0"/>
<evidence type="ECO:0000256" key="2">
    <source>
        <dbReference type="ARBA" id="ARBA00022475"/>
    </source>
</evidence>
<feature type="transmembrane region" description="Helical" evidence="6">
    <location>
        <begin position="267"/>
        <end position="286"/>
    </location>
</feature>
<dbReference type="STRING" id="379066.GAU_1614"/>
<evidence type="ECO:0000313" key="8">
    <source>
        <dbReference type="Proteomes" id="UP000002209"/>
    </source>
</evidence>